<proteinExistence type="predicted"/>
<dbReference type="PROSITE" id="PS51123">
    <property type="entry name" value="OMPA_2"/>
    <property type="match status" value="1"/>
</dbReference>
<dbReference type="NCBIfam" id="TIGR03350">
    <property type="entry name" value="type_VI_ompA"/>
    <property type="match status" value="1"/>
</dbReference>
<dbReference type="GO" id="GO:0016020">
    <property type="term" value="C:membrane"/>
    <property type="evidence" value="ECO:0007669"/>
    <property type="project" value="UniProtKB-UniRule"/>
</dbReference>
<reference evidence="4 5" key="1">
    <citation type="submission" date="2019-03" db="EMBL/GenBank/DDBJ databases">
        <title>Genomic Encyclopedia of Type Strains, Phase IV (KMG-IV): sequencing the most valuable type-strain genomes for metagenomic binning, comparative biology and taxonomic classification.</title>
        <authorList>
            <person name="Goeker M."/>
        </authorList>
    </citation>
    <scope>NUCLEOTIDE SEQUENCE [LARGE SCALE GENOMIC DNA]</scope>
    <source>
        <strain evidence="4 5">DSM 102852</strain>
    </source>
</reference>
<evidence type="ECO:0000256" key="1">
    <source>
        <dbReference type="PROSITE-ProRule" id="PRU00473"/>
    </source>
</evidence>
<sequence length="410" mass="45527">MSDTTYNKSRDISEMDSNTIAASEVQRRLQEIKVAENPLLEAARPLLRVMADMRIKPAEGDMQAFRDMLVREVKIFQYLSEQAGIKNEHILATRYCLCTGIDEIAGNMSWAEGATAWASNSLLVVFHNETYGGEKFFQLLGRLAQNPDEHGDVLEVMYQIMGLGFEGRYKPISDGKRQLETIRHRVRTIINNRKGEPDYTLSPNWKGESGGKMTIFRSLPVWVTASVLGLVLFGLFGWYKYNLMSKTKDLEAKIQNVSETQTMAVKPAVTLRLAELLQTEVSKGVVKVTEGAGQTVVTFTGDNMFVPGQAEVNNNIKPTLDKVAAEINRVTGTVNVFGHSDNSPIKTEAFPNNQVLSEKRAHSVSSYLESVGVQSNRLNVVGKGDAEPIADNKTPAGRSKNRRVEIVVIQ</sequence>
<accession>A0A4R6Y9K8</accession>
<dbReference type="Gene3D" id="1.25.40.590">
    <property type="entry name" value="Type IV / VI secretion system, DotU"/>
    <property type="match status" value="1"/>
</dbReference>
<dbReference type="Pfam" id="PF00691">
    <property type="entry name" value="OmpA"/>
    <property type="match status" value="1"/>
</dbReference>
<dbReference type="Gene3D" id="3.30.1330.60">
    <property type="entry name" value="OmpA-like domain"/>
    <property type="match status" value="1"/>
</dbReference>
<gene>
    <name evidence="4" type="ORF">DFR44_1058</name>
</gene>
<evidence type="ECO:0000256" key="2">
    <source>
        <dbReference type="SAM" id="Phobius"/>
    </source>
</evidence>
<evidence type="ECO:0000313" key="5">
    <source>
        <dbReference type="Proteomes" id="UP000294480"/>
    </source>
</evidence>
<keyword evidence="2" id="KW-1133">Transmembrane helix</keyword>
<dbReference type="InterPro" id="IPR006665">
    <property type="entry name" value="OmpA-like"/>
</dbReference>
<dbReference type="NCBIfam" id="TIGR03349">
    <property type="entry name" value="IV_VI_DotU"/>
    <property type="match status" value="1"/>
</dbReference>
<name>A0A4R6Y9K8_9BURK</name>
<dbReference type="CDD" id="cd07185">
    <property type="entry name" value="OmpA_C-like"/>
    <property type="match status" value="1"/>
</dbReference>
<feature type="transmembrane region" description="Helical" evidence="2">
    <location>
        <begin position="219"/>
        <end position="239"/>
    </location>
</feature>
<dbReference type="Proteomes" id="UP000294480">
    <property type="component" value="Unassembled WGS sequence"/>
</dbReference>
<evidence type="ECO:0000313" key="4">
    <source>
        <dbReference type="EMBL" id="TDR32127.1"/>
    </source>
</evidence>
<dbReference type="InterPro" id="IPR036737">
    <property type="entry name" value="OmpA-like_sf"/>
</dbReference>
<dbReference type="PANTHER" id="PTHR38033">
    <property type="entry name" value="MEMBRANE PROTEIN-RELATED"/>
    <property type="match status" value="1"/>
</dbReference>
<dbReference type="NCBIfam" id="NF038228">
    <property type="entry name" value="IcmH_DotU_IVB"/>
    <property type="match status" value="1"/>
</dbReference>
<dbReference type="Pfam" id="PF09850">
    <property type="entry name" value="DotU"/>
    <property type="match status" value="1"/>
</dbReference>
<dbReference type="RefSeq" id="WP_133619287.1">
    <property type="nucleotide sequence ID" value="NZ_SNZE01000005.1"/>
</dbReference>
<dbReference type="PANTHER" id="PTHR38033:SF1">
    <property type="entry name" value="DOTU FAMILY TYPE IV_VI SECRETION SYSTEM PROTEIN"/>
    <property type="match status" value="1"/>
</dbReference>
<evidence type="ECO:0000259" key="3">
    <source>
        <dbReference type="PROSITE" id="PS51123"/>
    </source>
</evidence>
<dbReference type="InterPro" id="IPR038522">
    <property type="entry name" value="T4/T6SS_DotU_sf"/>
</dbReference>
<dbReference type="OrthoDB" id="345640at2"/>
<organism evidence="4 5">
    <name type="scientific">Hydromonas duriensis</name>
    <dbReference type="NCBI Taxonomy" id="1527608"/>
    <lineage>
        <taxon>Bacteria</taxon>
        <taxon>Pseudomonadati</taxon>
        <taxon>Pseudomonadota</taxon>
        <taxon>Betaproteobacteria</taxon>
        <taxon>Burkholderiales</taxon>
        <taxon>Burkholderiaceae</taxon>
        <taxon>Hydromonas</taxon>
    </lineage>
</organism>
<keyword evidence="2" id="KW-0812">Transmembrane</keyword>
<keyword evidence="1 2" id="KW-0472">Membrane</keyword>
<dbReference type="InterPro" id="IPR017733">
    <property type="entry name" value="OmpA-like_dom_proteobacteria"/>
</dbReference>
<dbReference type="SUPFAM" id="SSF103088">
    <property type="entry name" value="OmpA-like"/>
    <property type="match status" value="1"/>
</dbReference>
<dbReference type="EMBL" id="SNZE01000005">
    <property type="protein sequence ID" value="TDR32127.1"/>
    <property type="molecule type" value="Genomic_DNA"/>
</dbReference>
<protein>
    <submittedName>
        <fullName evidence="4">Type VI secretion system protein ImpK</fullName>
    </submittedName>
</protein>
<comment type="caution">
    <text evidence="4">The sequence shown here is derived from an EMBL/GenBank/DDBJ whole genome shotgun (WGS) entry which is preliminary data.</text>
</comment>
<dbReference type="InterPro" id="IPR017732">
    <property type="entry name" value="T4/T6SS_DotU"/>
</dbReference>
<dbReference type="AlphaFoldDB" id="A0A4R6Y9K8"/>
<keyword evidence="5" id="KW-1185">Reference proteome</keyword>
<feature type="domain" description="OmpA-like" evidence="3">
    <location>
        <begin position="292"/>
        <end position="410"/>
    </location>
</feature>